<keyword evidence="2" id="KW-1185">Reference proteome</keyword>
<name>A0A1J4KB83_9EUKA</name>
<dbReference type="InterPro" id="IPR036514">
    <property type="entry name" value="SGNH_hydro_sf"/>
</dbReference>
<sequence length="655" mass="76048">MTGEICVMTINHQFSFWYVLKVDESKSITYQYLLERYMAELYKKIANCPQNAKTTVYTLHPSEISQKSQVSNLQMKVPMNCELLVRIDNISKIKYEPNLSESEAYECIRKAEIHYFDSPWASLKFFKCAPQYSILQYVKLLFRQKKWNKLHDMSSTLLKLFPKNADINYIIAKTYEAFHDTSKALQIYKDTLQFSDSSQILIECTKLYANSDAYLSTLLLNHTLYSDSTDPNVIIQSMKSLFADRKYSESFDAAFRSQKSLIFLIKSFKKNEQLSKYFIQFFRESKIPVKECAELASLFYAHGAVLESLYICRRSVESSNYNPIIVRVYFTLLLNGGLYKTFTKVSNEFAHKVMDEDSILQINLFEFYSIYYGVTFGNPFIIPHESEKTCPKYLYNPDELSEIQHAYIDCACAMASFLFLIGYKIDLNITPVLSTKLFEFNKNMLFWQLRYLLAILFTSSENLFDPSPPTSIIIGDENAMIAAYQTLIVGSEKFAIIPNVIIDLSIWKLRKGHKNGHKNSFWSRIEADDESTNIILELGNVDCEYEVPRLLKKNKFSTVDGAIKEITNIYFHVISKIKNKFPSKRIIIHPVIPTNKYCSAIVYEFNRQIRVKAFENQILFLDIFSKFGPFDIAMSNSKASFSVYLNLLKPWLVIK</sequence>
<dbReference type="Gene3D" id="3.40.50.1110">
    <property type="entry name" value="SGNH hydrolase"/>
    <property type="match status" value="1"/>
</dbReference>
<dbReference type="Gene3D" id="1.25.40.10">
    <property type="entry name" value="Tetratricopeptide repeat domain"/>
    <property type="match status" value="1"/>
</dbReference>
<dbReference type="EMBL" id="MLAK01000675">
    <property type="protein sequence ID" value="OHT08168.1"/>
    <property type="molecule type" value="Genomic_DNA"/>
</dbReference>
<dbReference type="GeneID" id="94837815"/>
<accession>A0A1J4KB83</accession>
<organism evidence="1 2">
    <name type="scientific">Tritrichomonas foetus</name>
    <dbReference type="NCBI Taxonomy" id="1144522"/>
    <lineage>
        <taxon>Eukaryota</taxon>
        <taxon>Metamonada</taxon>
        <taxon>Parabasalia</taxon>
        <taxon>Tritrichomonadida</taxon>
        <taxon>Tritrichomonadidae</taxon>
        <taxon>Tritrichomonas</taxon>
    </lineage>
</organism>
<dbReference type="SUPFAM" id="SSF48452">
    <property type="entry name" value="TPR-like"/>
    <property type="match status" value="1"/>
</dbReference>
<reference evidence="1" key="1">
    <citation type="submission" date="2016-10" db="EMBL/GenBank/DDBJ databases">
        <authorList>
            <person name="Benchimol M."/>
            <person name="Almeida L.G."/>
            <person name="Vasconcelos A.T."/>
            <person name="Perreira-Neves A."/>
            <person name="Rosa I.A."/>
            <person name="Tasca T."/>
            <person name="Bogo M.R."/>
            <person name="de Souza W."/>
        </authorList>
    </citation>
    <scope>NUCLEOTIDE SEQUENCE [LARGE SCALE GENOMIC DNA]</scope>
    <source>
        <strain evidence="1">K</strain>
    </source>
</reference>
<evidence type="ECO:0000313" key="1">
    <source>
        <dbReference type="EMBL" id="OHT08168.1"/>
    </source>
</evidence>
<dbReference type="RefSeq" id="XP_068361304.1">
    <property type="nucleotide sequence ID" value="XM_068503111.1"/>
</dbReference>
<dbReference type="SUPFAM" id="SSF52266">
    <property type="entry name" value="SGNH hydrolase"/>
    <property type="match status" value="1"/>
</dbReference>
<comment type="caution">
    <text evidence="1">The sequence shown here is derived from an EMBL/GenBank/DDBJ whole genome shotgun (WGS) entry which is preliminary data.</text>
</comment>
<protein>
    <submittedName>
        <fullName evidence="1">Uncharacterized protein</fullName>
    </submittedName>
</protein>
<evidence type="ECO:0000313" key="2">
    <source>
        <dbReference type="Proteomes" id="UP000179807"/>
    </source>
</evidence>
<dbReference type="VEuPathDB" id="TrichDB:TRFO_23373"/>
<gene>
    <name evidence="1" type="ORF">TRFO_23373</name>
</gene>
<dbReference type="InterPro" id="IPR011990">
    <property type="entry name" value="TPR-like_helical_dom_sf"/>
</dbReference>
<dbReference type="AlphaFoldDB" id="A0A1J4KB83"/>
<proteinExistence type="predicted"/>
<dbReference type="Proteomes" id="UP000179807">
    <property type="component" value="Unassembled WGS sequence"/>
</dbReference>